<dbReference type="Proteomes" id="UP000503011">
    <property type="component" value="Chromosome"/>
</dbReference>
<organism evidence="1 2">
    <name type="scientific">Phytohabitans suffuscus</name>
    <dbReference type="NCBI Taxonomy" id="624315"/>
    <lineage>
        <taxon>Bacteria</taxon>
        <taxon>Bacillati</taxon>
        <taxon>Actinomycetota</taxon>
        <taxon>Actinomycetes</taxon>
        <taxon>Micromonosporales</taxon>
        <taxon>Micromonosporaceae</taxon>
    </lineage>
</organism>
<protein>
    <submittedName>
        <fullName evidence="1">Uncharacterized protein</fullName>
    </submittedName>
</protein>
<proteinExistence type="predicted"/>
<dbReference type="AlphaFoldDB" id="A0A6F8YRW2"/>
<keyword evidence="2" id="KW-1185">Reference proteome</keyword>
<reference evidence="1 2" key="2">
    <citation type="submission" date="2020-03" db="EMBL/GenBank/DDBJ databases">
        <authorList>
            <person name="Ichikawa N."/>
            <person name="Kimura A."/>
            <person name="Kitahashi Y."/>
            <person name="Uohara A."/>
        </authorList>
    </citation>
    <scope>NUCLEOTIDE SEQUENCE [LARGE SCALE GENOMIC DNA]</scope>
    <source>
        <strain evidence="1 2">NBRC 105367</strain>
    </source>
</reference>
<dbReference type="EMBL" id="AP022871">
    <property type="protein sequence ID" value="BCB88887.1"/>
    <property type="molecule type" value="Genomic_DNA"/>
</dbReference>
<dbReference type="InterPro" id="IPR021235">
    <property type="entry name" value="DUF2637"/>
</dbReference>
<gene>
    <name evidence="1" type="ORF">Psuf_062000</name>
</gene>
<sequence>MLTCPNRRTGLGAVVRNDPSIIATPDTKSAQVEGVVQIVIMFTIGVAAGAASFSHLHNVAAAHGQGSWLAWAEAVVWS</sequence>
<accession>A0A6F8YRW2</accession>
<reference evidence="1 2" key="1">
    <citation type="submission" date="2020-03" db="EMBL/GenBank/DDBJ databases">
        <title>Whole genome shotgun sequence of Phytohabitans suffuscus NBRC 105367.</title>
        <authorList>
            <person name="Komaki H."/>
            <person name="Tamura T."/>
        </authorList>
    </citation>
    <scope>NUCLEOTIDE SEQUENCE [LARGE SCALE GENOMIC DNA]</scope>
    <source>
        <strain evidence="1 2">NBRC 105367</strain>
    </source>
</reference>
<dbReference type="KEGG" id="psuu:Psuf_062000"/>
<name>A0A6F8YRW2_9ACTN</name>
<evidence type="ECO:0000313" key="2">
    <source>
        <dbReference type="Proteomes" id="UP000503011"/>
    </source>
</evidence>
<dbReference type="Pfam" id="PF10935">
    <property type="entry name" value="DUF2637"/>
    <property type="match status" value="1"/>
</dbReference>
<evidence type="ECO:0000313" key="1">
    <source>
        <dbReference type="EMBL" id="BCB88887.1"/>
    </source>
</evidence>